<keyword evidence="1" id="KW-1133">Transmembrane helix</keyword>
<gene>
    <name evidence="2" type="ORF">FB559_6800</name>
</gene>
<keyword evidence="3" id="KW-1185">Reference proteome</keyword>
<proteinExistence type="predicted"/>
<reference evidence="2 3" key="1">
    <citation type="submission" date="2019-06" db="EMBL/GenBank/DDBJ databases">
        <title>Sequencing the genomes of 1000 actinobacteria strains.</title>
        <authorList>
            <person name="Klenk H.-P."/>
        </authorList>
    </citation>
    <scope>NUCLEOTIDE SEQUENCE [LARGE SCALE GENOMIC DNA]</scope>
    <source>
        <strain evidence="2 3">DSM 102200</strain>
    </source>
</reference>
<comment type="caution">
    <text evidence="2">The sequence shown here is derived from an EMBL/GenBank/DDBJ whole genome shotgun (WGS) entry which is preliminary data.</text>
</comment>
<keyword evidence="1" id="KW-0812">Transmembrane</keyword>
<dbReference type="RefSeq" id="WP_141960939.1">
    <property type="nucleotide sequence ID" value="NZ_VFOZ01000001.1"/>
</dbReference>
<sequence>MTISLEPPAVGTARPVPAWARHAAEVAAFAPVPSSLWRLPLIFGVSMGMDADFMRDMMSHPLWLRFAYLGGLGLLSDGPAFLTLGLVRRWGEVWPRWMPFVGGRRVRPLAAIVPALLGGIVVTCLGVTLASVWNSNMTGGYNGWAILQTCMYAPLVLWGPLLLLVTAHYVRRRGLW</sequence>
<accession>A0A543CVD1</accession>
<feature type="transmembrane region" description="Helical" evidence="1">
    <location>
        <begin position="145"/>
        <end position="170"/>
    </location>
</feature>
<name>A0A543CVD1_9ACTN</name>
<organism evidence="2 3">
    <name type="scientific">Actinoallomurus bryophytorum</name>
    <dbReference type="NCBI Taxonomy" id="1490222"/>
    <lineage>
        <taxon>Bacteria</taxon>
        <taxon>Bacillati</taxon>
        <taxon>Actinomycetota</taxon>
        <taxon>Actinomycetes</taxon>
        <taxon>Streptosporangiales</taxon>
        <taxon>Thermomonosporaceae</taxon>
        <taxon>Actinoallomurus</taxon>
    </lineage>
</organism>
<evidence type="ECO:0000256" key="1">
    <source>
        <dbReference type="SAM" id="Phobius"/>
    </source>
</evidence>
<dbReference type="Proteomes" id="UP000316096">
    <property type="component" value="Unassembled WGS sequence"/>
</dbReference>
<keyword evidence="1" id="KW-0472">Membrane</keyword>
<dbReference type="AlphaFoldDB" id="A0A543CVD1"/>
<feature type="transmembrane region" description="Helical" evidence="1">
    <location>
        <begin position="108"/>
        <end position="133"/>
    </location>
</feature>
<evidence type="ECO:0000313" key="2">
    <source>
        <dbReference type="EMBL" id="TQM01057.1"/>
    </source>
</evidence>
<feature type="transmembrane region" description="Helical" evidence="1">
    <location>
        <begin position="66"/>
        <end position="87"/>
    </location>
</feature>
<dbReference type="EMBL" id="VFOZ01000001">
    <property type="protein sequence ID" value="TQM01057.1"/>
    <property type="molecule type" value="Genomic_DNA"/>
</dbReference>
<protein>
    <submittedName>
        <fullName evidence="2">Uncharacterized protein</fullName>
    </submittedName>
</protein>
<evidence type="ECO:0000313" key="3">
    <source>
        <dbReference type="Proteomes" id="UP000316096"/>
    </source>
</evidence>
<dbReference type="OrthoDB" id="2717873at2"/>